<feature type="transmembrane region" description="Helical" evidence="1">
    <location>
        <begin position="28"/>
        <end position="46"/>
    </location>
</feature>
<accession>A0A7X5ZS82</accession>
<keyword evidence="3" id="KW-1185">Reference proteome</keyword>
<dbReference type="RefSeq" id="WP_167165481.1">
    <property type="nucleotide sequence ID" value="NZ_JAAOYM010000001.1"/>
</dbReference>
<dbReference type="Proteomes" id="UP000545493">
    <property type="component" value="Unassembled WGS sequence"/>
</dbReference>
<keyword evidence="1" id="KW-1133">Transmembrane helix</keyword>
<sequence length="58" mass="6293">MGPLLALVGITLLLIVLGRRRWHVALRGGLAVMFTMAATLAVLHAYRPLRTTRRAAVG</sequence>
<reference evidence="2 3" key="1">
    <citation type="submission" date="2020-03" db="EMBL/GenBank/DDBJ databases">
        <title>Sequencing the genomes of 1000 actinobacteria strains.</title>
        <authorList>
            <person name="Klenk H.-P."/>
        </authorList>
    </citation>
    <scope>NUCLEOTIDE SEQUENCE [LARGE SCALE GENOMIC DNA]</scope>
    <source>
        <strain evidence="2 3">DSM 45685</strain>
    </source>
</reference>
<keyword evidence="1" id="KW-0812">Transmembrane</keyword>
<proteinExistence type="predicted"/>
<organism evidence="2 3">
    <name type="scientific">Saccharomonospora amisosensis</name>
    <dbReference type="NCBI Taxonomy" id="1128677"/>
    <lineage>
        <taxon>Bacteria</taxon>
        <taxon>Bacillati</taxon>
        <taxon>Actinomycetota</taxon>
        <taxon>Actinomycetes</taxon>
        <taxon>Pseudonocardiales</taxon>
        <taxon>Pseudonocardiaceae</taxon>
        <taxon>Saccharomonospora</taxon>
    </lineage>
</organism>
<protein>
    <submittedName>
        <fullName evidence="2">Putative membrane protein YkgB</fullName>
    </submittedName>
</protein>
<name>A0A7X5ZS82_9PSEU</name>
<gene>
    <name evidence="2" type="ORF">FHU38_003419</name>
</gene>
<dbReference type="AlphaFoldDB" id="A0A7X5ZS82"/>
<dbReference type="EMBL" id="JAAOYM010000001">
    <property type="protein sequence ID" value="NIJ13075.1"/>
    <property type="molecule type" value="Genomic_DNA"/>
</dbReference>
<keyword evidence="1" id="KW-0472">Membrane</keyword>
<comment type="caution">
    <text evidence="2">The sequence shown here is derived from an EMBL/GenBank/DDBJ whole genome shotgun (WGS) entry which is preliminary data.</text>
</comment>
<evidence type="ECO:0000256" key="1">
    <source>
        <dbReference type="SAM" id="Phobius"/>
    </source>
</evidence>
<evidence type="ECO:0000313" key="3">
    <source>
        <dbReference type="Proteomes" id="UP000545493"/>
    </source>
</evidence>
<evidence type="ECO:0000313" key="2">
    <source>
        <dbReference type="EMBL" id="NIJ13075.1"/>
    </source>
</evidence>